<dbReference type="PROSITE" id="PS51296">
    <property type="entry name" value="RIESKE"/>
    <property type="match status" value="1"/>
</dbReference>
<dbReference type="Gene3D" id="2.102.10.10">
    <property type="entry name" value="Rieske [2Fe-2S] iron-sulphur domain"/>
    <property type="match status" value="1"/>
</dbReference>
<dbReference type="PRINTS" id="PR00411">
    <property type="entry name" value="PNDRDTASEI"/>
</dbReference>
<proteinExistence type="inferred from homology"/>
<evidence type="ECO:0000256" key="5">
    <source>
        <dbReference type="ARBA" id="ARBA00022723"/>
    </source>
</evidence>
<dbReference type="Pfam" id="PF00355">
    <property type="entry name" value="Rieske"/>
    <property type="match status" value="1"/>
</dbReference>
<evidence type="ECO:0000256" key="7">
    <source>
        <dbReference type="ARBA" id="ARBA00023002"/>
    </source>
</evidence>
<dbReference type="PANTHER" id="PTHR43557:SF2">
    <property type="entry name" value="RIESKE DOMAIN-CONTAINING PROTEIN-RELATED"/>
    <property type="match status" value="1"/>
</dbReference>
<evidence type="ECO:0000256" key="8">
    <source>
        <dbReference type="ARBA" id="ARBA00023004"/>
    </source>
</evidence>
<dbReference type="Pfam" id="PF07992">
    <property type="entry name" value="Pyr_redox_2"/>
    <property type="match status" value="1"/>
</dbReference>
<evidence type="ECO:0000313" key="11">
    <source>
        <dbReference type="EnsemblMetazoa" id="XP_050499213.1"/>
    </source>
</evidence>
<feature type="domain" description="Rieske" evidence="10">
    <location>
        <begin position="66"/>
        <end position="161"/>
    </location>
</feature>
<evidence type="ECO:0000256" key="1">
    <source>
        <dbReference type="ARBA" id="ARBA00001974"/>
    </source>
</evidence>
<dbReference type="InterPro" id="IPR050446">
    <property type="entry name" value="FAD-oxidoreductase/Apoptosis"/>
</dbReference>
<dbReference type="GeneID" id="126879913"/>
<keyword evidence="8" id="KW-0408">Iron</keyword>
<dbReference type="PRINTS" id="PR00368">
    <property type="entry name" value="FADPNR"/>
</dbReference>
<evidence type="ECO:0000259" key="10">
    <source>
        <dbReference type="PROSITE" id="PS51296"/>
    </source>
</evidence>
<evidence type="ECO:0000256" key="3">
    <source>
        <dbReference type="ARBA" id="ARBA00022630"/>
    </source>
</evidence>
<keyword evidence="7" id="KW-0560">Oxidoreductase</keyword>
<reference evidence="11" key="1">
    <citation type="submission" date="2025-05" db="UniProtKB">
        <authorList>
            <consortium name="EnsemblMetazoa"/>
        </authorList>
    </citation>
    <scope>IDENTIFICATION</scope>
</reference>
<protein>
    <recommendedName>
        <fullName evidence="10">Rieske domain-containing protein</fullName>
    </recommendedName>
</protein>
<dbReference type="CDD" id="cd03478">
    <property type="entry name" value="Rieske_AIFL_N"/>
    <property type="match status" value="1"/>
</dbReference>
<keyword evidence="12" id="KW-1185">Reference proteome</keyword>
<keyword evidence="6" id="KW-0274">FAD</keyword>
<dbReference type="PANTHER" id="PTHR43557">
    <property type="entry name" value="APOPTOSIS-INDUCING FACTOR 1"/>
    <property type="match status" value="1"/>
</dbReference>
<comment type="similarity">
    <text evidence="2">Belongs to the FAD-dependent oxidoreductase family.</text>
</comment>
<dbReference type="InterPro" id="IPR036922">
    <property type="entry name" value="Rieske_2Fe-2S_sf"/>
</dbReference>
<dbReference type="SUPFAM" id="SSF51905">
    <property type="entry name" value="FAD/NAD(P)-binding domain"/>
    <property type="match status" value="1"/>
</dbReference>
<sequence length="592" mass="65601">MIRKYLRRGFSLLESTSFLECGSCPRATNLLNVKYFKSKMGCSTSKVVQISETAPAQDQPEEYVEGVVCSVDDLQENELKTVELDEGKVLLVKQKGVISALGPKCTHYGAPLVSSALGDGRIRCQWHGACFNILTGDIEDFPGLDSLPCYKVTIEDDKVKVRAKKSELRTNKRVKRMVKKDLKEDQHIVVIGGGPSGATCVETLRQEGYTGRLSFVCKENLLPYDRVKVSKSMDFDVEHASLRDEDFYKQYDIDVFKGVKATAVDSSNHSVTLSNGNTLNYDKLFIATGSFARKLNVPGSDLKNVVTLREYTDAQYTFSQLSEDKEVVVLGSSFIALEAANYCQSKTKKVTVIMRGELPFQPLLGPDVGKVFMKLFEEKGVHFVTKNTITEIKDDGNGNVTEVILKDGSTLKADLVIMGVGSTFATDFLNNSGIELRSDGSVDANEYLQSNVSDVYVGGDIAYAPVWSHSNKKSAIGHYPLAHYHGKIAALNILGKRTPLKAVPYFWTMLYGKGIRYAGHGEYDDIIYHGDVSQYKFVAFYLKDDVVVAASSCGMDPVVSQFAELLAQNKKITKEELQGEDLLTWRNRVIPQ</sequence>
<evidence type="ECO:0000313" key="12">
    <source>
        <dbReference type="Proteomes" id="UP001652700"/>
    </source>
</evidence>
<keyword evidence="4" id="KW-0001">2Fe-2S</keyword>
<dbReference type="Pfam" id="PF14759">
    <property type="entry name" value="Reductase_C"/>
    <property type="match status" value="1"/>
</dbReference>
<keyword evidence="5" id="KW-0479">Metal-binding</keyword>
<dbReference type="Gene3D" id="3.30.390.30">
    <property type="match status" value="1"/>
</dbReference>
<dbReference type="InterPro" id="IPR017941">
    <property type="entry name" value="Rieske_2Fe-2S"/>
</dbReference>
<dbReference type="EnsemblMetazoa" id="XM_050643256.1">
    <property type="protein sequence ID" value="XP_050499213.1"/>
    <property type="gene ID" value="LOC126879913"/>
</dbReference>
<dbReference type="SUPFAM" id="SSF55424">
    <property type="entry name" value="FAD/NAD-linked reductases, dimerisation (C-terminal) domain"/>
    <property type="match status" value="1"/>
</dbReference>
<dbReference type="InterPro" id="IPR016156">
    <property type="entry name" value="FAD/NAD-linked_Rdtase_dimer_sf"/>
</dbReference>
<dbReference type="SUPFAM" id="SSF50022">
    <property type="entry name" value="ISP domain"/>
    <property type="match status" value="1"/>
</dbReference>
<keyword evidence="9" id="KW-0411">Iron-sulfur</keyword>
<keyword evidence="3" id="KW-0285">Flavoprotein</keyword>
<name>A0ABM5JMP5_DIAVI</name>
<evidence type="ECO:0000256" key="6">
    <source>
        <dbReference type="ARBA" id="ARBA00022827"/>
    </source>
</evidence>
<comment type="cofactor">
    <cofactor evidence="1">
        <name>FAD</name>
        <dbReference type="ChEBI" id="CHEBI:57692"/>
    </cofactor>
</comment>
<accession>A0ABM5JMP5</accession>
<dbReference type="Proteomes" id="UP001652700">
    <property type="component" value="Unplaced"/>
</dbReference>
<evidence type="ECO:0000256" key="2">
    <source>
        <dbReference type="ARBA" id="ARBA00006442"/>
    </source>
</evidence>
<dbReference type="InterPro" id="IPR036188">
    <property type="entry name" value="FAD/NAD-bd_sf"/>
</dbReference>
<dbReference type="RefSeq" id="XP_050499213.1">
    <property type="nucleotide sequence ID" value="XM_050643256.1"/>
</dbReference>
<organism evidence="11 12">
    <name type="scientific">Diabrotica virgifera virgifera</name>
    <name type="common">western corn rootworm</name>
    <dbReference type="NCBI Taxonomy" id="50390"/>
    <lineage>
        <taxon>Eukaryota</taxon>
        <taxon>Metazoa</taxon>
        <taxon>Ecdysozoa</taxon>
        <taxon>Arthropoda</taxon>
        <taxon>Hexapoda</taxon>
        <taxon>Insecta</taxon>
        <taxon>Pterygota</taxon>
        <taxon>Neoptera</taxon>
        <taxon>Endopterygota</taxon>
        <taxon>Coleoptera</taxon>
        <taxon>Polyphaga</taxon>
        <taxon>Cucujiformia</taxon>
        <taxon>Chrysomeloidea</taxon>
        <taxon>Chrysomelidae</taxon>
        <taxon>Galerucinae</taxon>
        <taxon>Diabroticina</taxon>
        <taxon>Diabroticites</taxon>
        <taxon>Diabrotica</taxon>
    </lineage>
</organism>
<evidence type="ECO:0000256" key="4">
    <source>
        <dbReference type="ARBA" id="ARBA00022714"/>
    </source>
</evidence>
<dbReference type="InterPro" id="IPR023753">
    <property type="entry name" value="FAD/NAD-binding_dom"/>
</dbReference>
<evidence type="ECO:0000256" key="9">
    <source>
        <dbReference type="ARBA" id="ARBA00023014"/>
    </source>
</evidence>
<dbReference type="Gene3D" id="3.50.50.60">
    <property type="entry name" value="FAD/NAD(P)-binding domain"/>
    <property type="match status" value="2"/>
</dbReference>
<dbReference type="InterPro" id="IPR028202">
    <property type="entry name" value="Reductase_C"/>
</dbReference>